<sequence length="942" mass="98743">MRATLGLERLEHRFPFDAAAVDAGAWGQDDTSISEYVSSANSADHSDDQFIASDADFKLRLDAPDGGIDSPETTVVGLRSPENSEADAAAFTDGSHMLAFASEIAGNDGLFVSRTQPDGSPGDQPTVVALFSAGELQSPGSDIRVALATLDSGSSVVAWTDSSGIHLQQLDPSNALHGPRIDFATSTTSVEYAIDLIGLEDGGWMLAWNDVQAANIQLQRFDSEGQIVGQPNPIAATSATARIDDLRLTEYPGADFGVSWVEWSTDSVEHLEQQFLGVLTVDGTWAIDPFEVTSDGFSPTQELAAMDDGRWVLAGMRQGSLESYPAVLVVDATGDLIAEHALDANAGVVDAPVALTKLAGGGFAIGYFRGESQSDPELVVEQFNDDAEPVGGPVALNHTALLGEPVAAIVGLANGGIAGYWIGTALDQTSPALLSRTVRMESTHMQFALEGSVSLAETDSIGIVGLPADAALSHGVRTSPTSWIVSAGDVDNLQILSLDPLPILTLTVDLHASDASAAPLASIALTSGTPLDDTIDQFSSAYIVDGRGGRDTFVVAGDRNEYFVVGAESGRAVRLVHKESGIEHLLTDVEYLAFDDLILELELSASADRELMLEADANDATKLSLETQAAMIQANSRLGPIRPALAAGARPDMPPAIRSMDALQSAMNAAFAEMEAAMEMELKGAVQGMEKSIRKMNEPVRLVQNKQAAGEAKDQAAESKSKFDDAANSDPHAALAAGADVSGHAAAGDDKGLTDPLAVPNFAPLQPARPALPQLTGLASLNNPVAAARNLYRVSGQPLPEVAPVLIPPAAPVPPPDTLAIAPVRMPFLNPMLDAPTAFDSQQLFAQIDAVEQQVAEDAEAIELVAGSAVVLATGMSIAQVAWLLRGSVLLTKLMSSIPIWVSFDPLPVLSESWNRVAMDSSGDSETLLDIARVQDPVGPLR</sequence>
<protein>
    <submittedName>
        <fullName evidence="2">Uncharacterized protein</fullName>
    </submittedName>
</protein>
<dbReference type="AlphaFoldDB" id="A0A518IRK4"/>
<accession>A0A518IRK4</accession>
<evidence type="ECO:0000313" key="2">
    <source>
        <dbReference type="EMBL" id="QDV55722.1"/>
    </source>
</evidence>
<keyword evidence="3" id="KW-1185">Reference proteome</keyword>
<dbReference type="EMBL" id="CP036318">
    <property type="protein sequence ID" value="QDV55722.1"/>
    <property type="molecule type" value="Genomic_DNA"/>
</dbReference>
<feature type="compositionally biased region" description="Basic and acidic residues" evidence="1">
    <location>
        <begin position="711"/>
        <end position="725"/>
    </location>
</feature>
<reference evidence="2 3" key="1">
    <citation type="submission" date="2019-02" db="EMBL/GenBank/DDBJ databases">
        <title>Deep-cultivation of Planctomycetes and their phenomic and genomic characterization uncovers novel biology.</title>
        <authorList>
            <person name="Wiegand S."/>
            <person name="Jogler M."/>
            <person name="Boedeker C."/>
            <person name="Pinto D."/>
            <person name="Vollmers J."/>
            <person name="Rivas-Marin E."/>
            <person name="Kohn T."/>
            <person name="Peeters S.H."/>
            <person name="Heuer A."/>
            <person name="Rast P."/>
            <person name="Oberbeckmann S."/>
            <person name="Bunk B."/>
            <person name="Jeske O."/>
            <person name="Meyerdierks A."/>
            <person name="Storesund J.E."/>
            <person name="Kallscheuer N."/>
            <person name="Luecker S."/>
            <person name="Lage O.M."/>
            <person name="Pohl T."/>
            <person name="Merkel B.J."/>
            <person name="Hornburger P."/>
            <person name="Mueller R.-W."/>
            <person name="Bruemmer F."/>
            <person name="Labrenz M."/>
            <person name="Spormann A.M."/>
            <person name="Op den Camp H."/>
            <person name="Overmann J."/>
            <person name="Amann R."/>
            <person name="Jetten M.S.M."/>
            <person name="Mascher T."/>
            <person name="Medema M.H."/>
            <person name="Devos D.P."/>
            <person name="Kaster A.-K."/>
            <person name="Ovreas L."/>
            <person name="Rohde M."/>
            <person name="Galperin M.Y."/>
            <person name="Jogler C."/>
        </authorList>
    </citation>
    <scope>NUCLEOTIDE SEQUENCE [LARGE SCALE GENOMIC DNA]</scope>
    <source>
        <strain evidence="2 3">Mal33</strain>
    </source>
</reference>
<proteinExistence type="predicted"/>
<name>A0A518IRK4_9BACT</name>
<evidence type="ECO:0000256" key="1">
    <source>
        <dbReference type="SAM" id="MobiDB-lite"/>
    </source>
</evidence>
<gene>
    <name evidence="2" type="ORF">Mal33_17010</name>
</gene>
<organism evidence="2 3">
    <name type="scientific">Rosistilla oblonga</name>
    <dbReference type="NCBI Taxonomy" id="2527990"/>
    <lineage>
        <taxon>Bacteria</taxon>
        <taxon>Pseudomonadati</taxon>
        <taxon>Planctomycetota</taxon>
        <taxon>Planctomycetia</taxon>
        <taxon>Pirellulales</taxon>
        <taxon>Pirellulaceae</taxon>
        <taxon>Rosistilla</taxon>
    </lineage>
</organism>
<evidence type="ECO:0000313" key="3">
    <source>
        <dbReference type="Proteomes" id="UP000316770"/>
    </source>
</evidence>
<dbReference type="Proteomes" id="UP000316770">
    <property type="component" value="Chromosome"/>
</dbReference>
<feature type="region of interest" description="Disordered" evidence="1">
    <location>
        <begin position="705"/>
        <end position="729"/>
    </location>
</feature>